<evidence type="ECO:0000256" key="10">
    <source>
        <dbReference type="ARBA" id="ARBA00023121"/>
    </source>
</evidence>
<dbReference type="GO" id="GO:0008289">
    <property type="term" value="F:lipid binding"/>
    <property type="evidence" value="ECO:0007669"/>
    <property type="project" value="UniProtKB-KW"/>
</dbReference>
<sequence length="342" mass="36765">MASNSQKDIPADDKSGSAENKTVKDETSTKPTPGPAAGFAGANPFDFSAMSGLLNDPSIKELAEQIAKDPSFNQMAEQLQKTLHGTSQDGLPNFDNQKYLSTMQQVMENPNFMTMAERLGNALMQDPSMSSMLNNFTNPSNKDQLEERMARIKEDPSLKHILDEIETGGPAAMMRYWNDEEVLKKLGLAMGINPNTGEAAASSDNSVPEETEDVGNEDESIVHSTASVGDVEGLKAALASGADKDEEDSEGRTALHFACGYGEVKCAQVLLEAGAKVDALDKNKNTALHYAAGYGRKECVALLVENGAAVTLQNMDGKTPIDVAKLNNQDDVLELLEKDVFL</sequence>
<dbReference type="PANTHER" id="PTHR24203">
    <property type="entry name" value="ANKYRIN REPEAT FAMILY PROTEIN"/>
    <property type="match status" value="1"/>
</dbReference>
<dbReference type="Gene3D" id="1.25.40.20">
    <property type="entry name" value="Ankyrin repeat-containing domain"/>
    <property type="match status" value="2"/>
</dbReference>
<evidence type="ECO:0000256" key="9">
    <source>
        <dbReference type="ARBA" id="ARBA00023043"/>
    </source>
</evidence>
<evidence type="ECO:0000256" key="14">
    <source>
        <dbReference type="PROSITE-ProRule" id="PRU00023"/>
    </source>
</evidence>
<keyword evidence="4" id="KW-0963">Cytoplasm</keyword>
<evidence type="ECO:0000256" key="4">
    <source>
        <dbReference type="ARBA" id="ARBA00022490"/>
    </source>
</evidence>
<dbReference type="Gramene" id="Tp57577_TGAC_v2_mRNA17277">
    <property type="protein sequence ID" value="Tp57577_TGAC_v2_mRNA17277"/>
    <property type="gene ID" value="Tp57577_TGAC_v2_gene16696"/>
</dbReference>
<dbReference type="AlphaFoldDB" id="A0A2K3NU59"/>
<evidence type="ECO:0000313" key="17">
    <source>
        <dbReference type="EMBL" id="PNY06574.1"/>
    </source>
</evidence>
<dbReference type="EMBL" id="ASHM01001380">
    <property type="protein sequence ID" value="PNY06574.1"/>
    <property type="molecule type" value="Genomic_DNA"/>
</dbReference>
<dbReference type="GO" id="GO:0005634">
    <property type="term" value="C:nucleus"/>
    <property type="evidence" value="ECO:0007669"/>
    <property type="project" value="UniProtKB-SubCell"/>
</dbReference>
<evidence type="ECO:0000256" key="8">
    <source>
        <dbReference type="ARBA" id="ARBA00022805"/>
    </source>
</evidence>
<dbReference type="Pfam" id="PF17830">
    <property type="entry name" value="STI1-HOP_DP"/>
    <property type="match status" value="1"/>
</dbReference>
<evidence type="ECO:0000256" key="6">
    <source>
        <dbReference type="ARBA" id="ARBA00022640"/>
    </source>
</evidence>
<keyword evidence="11" id="KW-0472">Membrane</keyword>
<dbReference type="PROSITE" id="PS50088">
    <property type="entry name" value="ANK_REPEAT"/>
    <property type="match status" value="2"/>
</dbReference>
<feature type="compositionally biased region" description="Basic and acidic residues" evidence="15">
    <location>
        <begin position="9"/>
        <end position="28"/>
    </location>
</feature>
<keyword evidence="5" id="KW-0150">Chloroplast</keyword>
<evidence type="ECO:0000256" key="3">
    <source>
        <dbReference type="ARBA" id="ARBA00004496"/>
    </source>
</evidence>
<dbReference type="InterPro" id="IPR002110">
    <property type="entry name" value="Ankyrin_rpt"/>
</dbReference>
<dbReference type="GO" id="GO:0009707">
    <property type="term" value="C:chloroplast outer membrane"/>
    <property type="evidence" value="ECO:0007669"/>
    <property type="project" value="UniProtKB-SubCell"/>
</dbReference>
<evidence type="ECO:0000313" key="18">
    <source>
        <dbReference type="Proteomes" id="UP000236291"/>
    </source>
</evidence>
<organism evidence="17 18">
    <name type="scientific">Trifolium pratense</name>
    <name type="common">Red clover</name>
    <dbReference type="NCBI Taxonomy" id="57577"/>
    <lineage>
        <taxon>Eukaryota</taxon>
        <taxon>Viridiplantae</taxon>
        <taxon>Streptophyta</taxon>
        <taxon>Embryophyta</taxon>
        <taxon>Tracheophyta</taxon>
        <taxon>Spermatophyta</taxon>
        <taxon>Magnoliopsida</taxon>
        <taxon>eudicotyledons</taxon>
        <taxon>Gunneridae</taxon>
        <taxon>Pentapetalae</taxon>
        <taxon>rosids</taxon>
        <taxon>fabids</taxon>
        <taxon>Fabales</taxon>
        <taxon>Fabaceae</taxon>
        <taxon>Papilionoideae</taxon>
        <taxon>50 kb inversion clade</taxon>
        <taxon>NPAAA clade</taxon>
        <taxon>Hologalegina</taxon>
        <taxon>IRL clade</taxon>
        <taxon>Trifolieae</taxon>
        <taxon>Trifolium</taxon>
    </lineage>
</organism>
<feature type="domain" description="STI1/HOP DP" evidence="16">
    <location>
        <begin position="148"/>
        <end position="191"/>
    </location>
</feature>
<reference evidence="17 18" key="1">
    <citation type="journal article" date="2014" name="Am. J. Bot.">
        <title>Genome assembly and annotation for red clover (Trifolium pratense; Fabaceae).</title>
        <authorList>
            <person name="Istvanek J."/>
            <person name="Jaros M."/>
            <person name="Krenek A."/>
            <person name="Repkova J."/>
        </authorList>
    </citation>
    <scope>NUCLEOTIDE SEQUENCE [LARGE SCALE GENOMIC DNA]</scope>
    <source>
        <strain evidence="18">cv. Tatra</strain>
        <tissue evidence="17">Young leaves</tissue>
    </source>
</reference>
<keyword evidence="8" id="KW-1002">Plastid outer membrane</keyword>
<evidence type="ECO:0000256" key="2">
    <source>
        <dbReference type="ARBA" id="ARBA00004413"/>
    </source>
</evidence>
<dbReference type="InterPro" id="IPR041243">
    <property type="entry name" value="STI1/HOP_DP"/>
</dbReference>
<feature type="repeat" description="ANK" evidence="14">
    <location>
        <begin position="283"/>
        <end position="315"/>
    </location>
</feature>
<evidence type="ECO:0000256" key="13">
    <source>
        <dbReference type="ARBA" id="ARBA00060453"/>
    </source>
</evidence>
<feature type="repeat" description="ANK" evidence="14">
    <location>
        <begin position="250"/>
        <end position="282"/>
    </location>
</feature>
<feature type="region of interest" description="Disordered" evidence="15">
    <location>
        <begin position="195"/>
        <end position="219"/>
    </location>
</feature>
<dbReference type="PROSITE" id="PS50297">
    <property type="entry name" value="ANK_REP_REGION"/>
    <property type="match status" value="2"/>
</dbReference>
<dbReference type="FunFam" id="1.25.40.20:FF:000106">
    <property type="entry name" value="Ankyrin repeat domain-containing protein 2"/>
    <property type="match status" value="1"/>
</dbReference>
<dbReference type="Pfam" id="PF12796">
    <property type="entry name" value="Ank_2"/>
    <property type="match status" value="1"/>
</dbReference>
<keyword evidence="7" id="KW-0677">Repeat</keyword>
<keyword evidence="12" id="KW-0539">Nucleus</keyword>
<dbReference type="SMART" id="SM00248">
    <property type="entry name" value="ANK"/>
    <property type="match status" value="3"/>
</dbReference>
<accession>A0A2K3NU59</accession>
<evidence type="ECO:0000256" key="12">
    <source>
        <dbReference type="ARBA" id="ARBA00023242"/>
    </source>
</evidence>
<dbReference type="Proteomes" id="UP000236291">
    <property type="component" value="Unassembled WGS sequence"/>
</dbReference>
<dbReference type="GO" id="GO:0005886">
    <property type="term" value="C:plasma membrane"/>
    <property type="evidence" value="ECO:0007669"/>
    <property type="project" value="UniProtKB-SubCell"/>
</dbReference>
<evidence type="ECO:0000256" key="1">
    <source>
        <dbReference type="ARBA" id="ARBA00004123"/>
    </source>
</evidence>
<evidence type="ECO:0000256" key="7">
    <source>
        <dbReference type="ARBA" id="ARBA00022737"/>
    </source>
</evidence>
<gene>
    <name evidence="17" type="ORF">L195_g003046</name>
</gene>
<keyword evidence="6" id="KW-0934">Plastid</keyword>
<dbReference type="STRING" id="57577.A0A2K3NU59"/>
<proteinExistence type="predicted"/>
<evidence type="ECO:0000256" key="11">
    <source>
        <dbReference type="ARBA" id="ARBA00023136"/>
    </source>
</evidence>
<comment type="subcellular location">
    <subcellularLocation>
        <location evidence="2">Cell membrane</location>
        <topology evidence="2">Peripheral membrane protein</topology>
        <orientation evidence="2">Cytoplasmic side</orientation>
    </subcellularLocation>
    <subcellularLocation>
        <location evidence="3">Cytoplasm</location>
    </subcellularLocation>
    <subcellularLocation>
        <location evidence="1">Nucleus</location>
    </subcellularLocation>
    <subcellularLocation>
        <location evidence="13">Plastid</location>
        <location evidence="13">Chloroplast outer membrane</location>
        <topology evidence="13">Peripheral membrane protein</topology>
        <orientation evidence="13">Cytoplasmic side</orientation>
    </subcellularLocation>
</comment>
<reference evidence="17 18" key="2">
    <citation type="journal article" date="2017" name="Front. Plant Sci.">
        <title>Gene Classification and Mining of Molecular Markers Useful in Red Clover (Trifolium pratense) Breeding.</title>
        <authorList>
            <person name="Istvanek J."/>
            <person name="Dluhosova J."/>
            <person name="Dluhos P."/>
            <person name="Patkova L."/>
            <person name="Nedelnik J."/>
            <person name="Repkova J."/>
        </authorList>
    </citation>
    <scope>NUCLEOTIDE SEQUENCE [LARGE SCALE GENOMIC DNA]</scope>
    <source>
        <strain evidence="18">cv. Tatra</strain>
        <tissue evidence="17">Young leaves</tissue>
    </source>
</reference>
<keyword evidence="10" id="KW-0446">Lipid-binding</keyword>
<evidence type="ECO:0000256" key="15">
    <source>
        <dbReference type="SAM" id="MobiDB-lite"/>
    </source>
</evidence>
<protein>
    <submittedName>
        <fullName evidence="17">Ankyrin repeat domain-containing protein 2-like</fullName>
    </submittedName>
</protein>
<comment type="caution">
    <text evidence="17">The sequence shown here is derived from an EMBL/GenBank/DDBJ whole genome shotgun (WGS) entry which is preliminary data.</text>
</comment>
<name>A0A2K3NU59_TRIPR</name>
<dbReference type="FunFam" id="1.25.40.20:FF:000049">
    <property type="entry name" value="Ankyrin repeat domain-containing protein 2"/>
    <property type="match status" value="1"/>
</dbReference>
<keyword evidence="9 14" id="KW-0040">ANK repeat</keyword>
<dbReference type="SUPFAM" id="SSF48403">
    <property type="entry name" value="Ankyrin repeat"/>
    <property type="match status" value="1"/>
</dbReference>
<dbReference type="InterPro" id="IPR036770">
    <property type="entry name" value="Ankyrin_rpt-contain_sf"/>
</dbReference>
<evidence type="ECO:0000256" key="5">
    <source>
        <dbReference type="ARBA" id="ARBA00022528"/>
    </source>
</evidence>
<evidence type="ECO:0000259" key="16">
    <source>
        <dbReference type="Pfam" id="PF17830"/>
    </source>
</evidence>
<feature type="region of interest" description="Disordered" evidence="15">
    <location>
        <begin position="1"/>
        <end position="42"/>
    </location>
</feature>
<dbReference type="PANTHER" id="PTHR24203:SF45">
    <property type="entry name" value="ANKYRIN REPEAT DOMAIN 6"/>
    <property type="match status" value="1"/>
</dbReference>
<feature type="compositionally biased region" description="Acidic residues" evidence="15">
    <location>
        <begin position="207"/>
        <end position="219"/>
    </location>
</feature>